<protein>
    <recommendedName>
        <fullName evidence="4">Transposase</fullName>
    </recommendedName>
</protein>
<comment type="caution">
    <text evidence="2">The sequence shown here is derived from an EMBL/GenBank/DDBJ whole genome shotgun (WGS) entry which is preliminary data.</text>
</comment>
<reference evidence="2 3" key="1">
    <citation type="journal article" date="2022" name="Allergy">
        <title>Genome assembly and annotation of Periplaneta americana reveal a comprehensive cockroach allergen profile.</title>
        <authorList>
            <person name="Wang L."/>
            <person name="Xiong Q."/>
            <person name="Saelim N."/>
            <person name="Wang L."/>
            <person name="Nong W."/>
            <person name="Wan A.T."/>
            <person name="Shi M."/>
            <person name="Liu X."/>
            <person name="Cao Q."/>
            <person name="Hui J.H.L."/>
            <person name="Sookrung N."/>
            <person name="Leung T.F."/>
            <person name="Tungtrongchitr A."/>
            <person name="Tsui S.K.W."/>
        </authorList>
    </citation>
    <scope>NUCLEOTIDE SEQUENCE [LARGE SCALE GENOMIC DNA]</scope>
    <source>
        <strain evidence="2">PWHHKU_190912</strain>
    </source>
</reference>
<dbReference type="InterPro" id="IPR009057">
    <property type="entry name" value="Homeodomain-like_sf"/>
</dbReference>
<dbReference type="Proteomes" id="UP001148838">
    <property type="component" value="Unassembled WGS sequence"/>
</dbReference>
<keyword evidence="3" id="KW-1185">Reference proteome</keyword>
<gene>
    <name evidence="2" type="ORF">ANN_26783</name>
</gene>
<name>A0ABQ8RZ30_PERAM</name>
<comment type="subcellular location">
    <subcellularLocation>
        <location evidence="1">Nucleus</location>
    </subcellularLocation>
</comment>
<evidence type="ECO:0008006" key="4">
    <source>
        <dbReference type="Google" id="ProtNLM"/>
    </source>
</evidence>
<evidence type="ECO:0000313" key="2">
    <source>
        <dbReference type="EMBL" id="KAJ4426984.1"/>
    </source>
</evidence>
<sequence>MSGNKRSAVYGVGRLALPFKAYTRVIGSAEEAGTAEFVKPEQAVFSLISVSSGRSIYLKARFAQQDLFTFGGLVTFWREVLNGLGFTEVEGAAAHTTFVGEKTDNSAFNPLNIKDVIPYLNLATGLAQSVKAFACRSEVALGRGFDPAWADYLVGFFPRFSPTVRRMPGTKESVLRAVIHLGFSASEADRRFNVSERTARRWVQNYQRSAIFGRKSGSGRRKIFTPQQDARLVAEVERNPFHTAATLKAVVNFPGHDQTVRNRLRAANLRSRCAIPREVHKEGHIEEHLVFAVGNGDRDWKRVIFSDEVTFSTTRKDPLLYIVLLVPDWTTDTLSCVPAVVEYLCRVGGGSLDSWDAVAENSLYLETVVYSMPTRLQDVIEMGGR</sequence>
<organism evidence="2 3">
    <name type="scientific">Periplaneta americana</name>
    <name type="common">American cockroach</name>
    <name type="synonym">Blatta americana</name>
    <dbReference type="NCBI Taxonomy" id="6978"/>
    <lineage>
        <taxon>Eukaryota</taxon>
        <taxon>Metazoa</taxon>
        <taxon>Ecdysozoa</taxon>
        <taxon>Arthropoda</taxon>
        <taxon>Hexapoda</taxon>
        <taxon>Insecta</taxon>
        <taxon>Pterygota</taxon>
        <taxon>Neoptera</taxon>
        <taxon>Polyneoptera</taxon>
        <taxon>Dictyoptera</taxon>
        <taxon>Blattodea</taxon>
        <taxon>Blattoidea</taxon>
        <taxon>Blattidae</taxon>
        <taxon>Blattinae</taxon>
        <taxon>Periplaneta</taxon>
    </lineage>
</organism>
<proteinExistence type="predicted"/>
<dbReference type="SUPFAM" id="SSF46689">
    <property type="entry name" value="Homeodomain-like"/>
    <property type="match status" value="1"/>
</dbReference>
<evidence type="ECO:0000256" key="1">
    <source>
        <dbReference type="ARBA" id="ARBA00004123"/>
    </source>
</evidence>
<dbReference type="EMBL" id="JAJSOF020000039">
    <property type="protein sequence ID" value="KAJ4426984.1"/>
    <property type="molecule type" value="Genomic_DNA"/>
</dbReference>
<accession>A0ABQ8RZ30</accession>
<evidence type="ECO:0000313" key="3">
    <source>
        <dbReference type="Proteomes" id="UP001148838"/>
    </source>
</evidence>